<reference evidence="6" key="1">
    <citation type="journal article" date="2014" name="Genome Announc.">
        <title>Draft Genome Sequences of Three Alkaliphilic Bacillus Strains, Bacillus wakoensis JCM 9140T, Bacillus akibai JCM 9157T, and Bacillus hemicellulosilyticus JCM 9152T.</title>
        <authorList>
            <person name="Yuki M."/>
            <person name="Oshima K."/>
            <person name="Suda W."/>
            <person name="Oshida Y."/>
            <person name="Kitamura K."/>
            <person name="Iida T."/>
            <person name="Hattori M."/>
            <person name="Ohkuma M."/>
        </authorList>
    </citation>
    <scope>NUCLEOTIDE SEQUENCE [LARGE SCALE GENOMIC DNA]</scope>
    <source>
        <strain evidence="6">JCM 9140</strain>
    </source>
</reference>
<gene>
    <name evidence="6" type="ORF">JCM9140_4636</name>
</gene>
<dbReference type="SUPFAM" id="SSF89550">
    <property type="entry name" value="PHP domain-like"/>
    <property type="match status" value="1"/>
</dbReference>
<evidence type="ECO:0000256" key="1">
    <source>
        <dbReference type="ARBA" id="ARBA00005750"/>
    </source>
</evidence>
<dbReference type="PANTHER" id="PTHR39181:SF1">
    <property type="entry name" value="TYROSINE-PROTEIN PHOSPHATASE YWQE"/>
    <property type="match status" value="1"/>
</dbReference>
<dbReference type="STRING" id="1236970.JCM9140_4636"/>
<dbReference type="RefSeq" id="WP_034751160.1">
    <property type="nucleotide sequence ID" value="NZ_BAUT01000104.1"/>
</dbReference>
<dbReference type="Pfam" id="PF19567">
    <property type="entry name" value="CpsB_CapC"/>
    <property type="match status" value="1"/>
</dbReference>
<evidence type="ECO:0000256" key="4">
    <source>
        <dbReference type="ARBA" id="ARBA00051722"/>
    </source>
</evidence>
<comment type="similarity">
    <text evidence="1 5">Belongs to the metallo-dependent hydrolases superfamily. CpsB/CapC family.</text>
</comment>
<evidence type="ECO:0000256" key="5">
    <source>
        <dbReference type="PIRNR" id="PIRNR016557"/>
    </source>
</evidence>
<organism evidence="6 7">
    <name type="scientific">Halalkalibacter wakoensis JCM 9140</name>
    <dbReference type="NCBI Taxonomy" id="1236970"/>
    <lineage>
        <taxon>Bacteria</taxon>
        <taxon>Bacillati</taxon>
        <taxon>Bacillota</taxon>
        <taxon>Bacilli</taxon>
        <taxon>Bacillales</taxon>
        <taxon>Bacillaceae</taxon>
        <taxon>Halalkalibacter</taxon>
    </lineage>
</organism>
<comment type="catalytic activity">
    <reaction evidence="4 5">
        <text>O-phospho-L-tyrosyl-[protein] + H2O = L-tyrosyl-[protein] + phosphate</text>
        <dbReference type="Rhea" id="RHEA:10684"/>
        <dbReference type="Rhea" id="RHEA-COMP:10136"/>
        <dbReference type="Rhea" id="RHEA-COMP:20101"/>
        <dbReference type="ChEBI" id="CHEBI:15377"/>
        <dbReference type="ChEBI" id="CHEBI:43474"/>
        <dbReference type="ChEBI" id="CHEBI:46858"/>
        <dbReference type="ChEBI" id="CHEBI:61978"/>
        <dbReference type="EC" id="3.1.3.48"/>
    </reaction>
</comment>
<comment type="caution">
    <text evidence="6">The sequence shown here is derived from an EMBL/GenBank/DDBJ whole genome shotgun (WGS) entry which is preliminary data.</text>
</comment>
<dbReference type="PANTHER" id="PTHR39181">
    <property type="entry name" value="TYROSINE-PROTEIN PHOSPHATASE YWQE"/>
    <property type="match status" value="1"/>
</dbReference>
<evidence type="ECO:0000256" key="3">
    <source>
        <dbReference type="ARBA" id="ARBA00022912"/>
    </source>
</evidence>
<name>W4Q8Y2_9BACI</name>
<keyword evidence="2 5" id="KW-0378">Hydrolase</keyword>
<dbReference type="Proteomes" id="UP000018890">
    <property type="component" value="Unassembled WGS sequence"/>
</dbReference>
<sequence length="254" mass="29251">MIDIHSHILSMVDDGSQSARQSIEMAKSAEEQGIRMMIATPHHKNGRYENTKTTIIEEVRRFNEVLKEQQIDLTILPGQEVRLYGEILDDYQKNEILTLNQSNYVLVEFPSDHVPSYASRLFYEMKLTGIQPVIAHPERNRAILERPDKLFDLVEQGVLAQVTASSMTGRFGKKIKNFAHQLVDHHLVHFIASDAHNASTRPNELQQAFQTIEEAFDLNLVYYFQENAEILVNDQTVFVEPPARIRMKKFLGIF</sequence>
<dbReference type="GO" id="GO:0030145">
    <property type="term" value="F:manganese ion binding"/>
    <property type="evidence" value="ECO:0007669"/>
    <property type="project" value="UniProtKB-UniRule"/>
</dbReference>
<dbReference type="Gene3D" id="3.20.20.140">
    <property type="entry name" value="Metal-dependent hydrolases"/>
    <property type="match status" value="1"/>
</dbReference>
<dbReference type="GO" id="GO:0004725">
    <property type="term" value="F:protein tyrosine phosphatase activity"/>
    <property type="evidence" value="ECO:0007669"/>
    <property type="project" value="UniProtKB-UniRule"/>
</dbReference>
<proteinExistence type="inferred from homology"/>
<dbReference type="InterPro" id="IPR016667">
    <property type="entry name" value="Caps_polysacc_synth_CpsB/CapC"/>
</dbReference>
<evidence type="ECO:0000256" key="2">
    <source>
        <dbReference type="ARBA" id="ARBA00022801"/>
    </source>
</evidence>
<dbReference type="EC" id="3.1.3.48" evidence="5"/>
<evidence type="ECO:0000313" key="7">
    <source>
        <dbReference type="Proteomes" id="UP000018890"/>
    </source>
</evidence>
<dbReference type="OrthoDB" id="9788539at2"/>
<keyword evidence="3 5" id="KW-0904">Protein phosphatase</keyword>
<protein>
    <recommendedName>
        <fullName evidence="5">Tyrosine-protein phosphatase</fullName>
        <ecNumber evidence="5">3.1.3.48</ecNumber>
    </recommendedName>
</protein>
<dbReference type="InterPro" id="IPR016195">
    <property type="entry name" value="Pol/histidinol_Pase-like"/>
</dbReference>
<dbReference type="PIRSF" id="PIRSF016557">
    <property type="entry name" value="Caps_synth_CpsB"/>
    <property type="match status" value="1"/>
</dbReference>
<accession>W4Q8Y2</accession>
<dbReference type="AlphaFoldDB" id="W4Q8Y2"/>
<dbReference type="EMBL" id="BAUT01000104">
    <property type="protein sequence ID" value="GAE28412.1"/>
    <property type="molecule type" value="Genomic_DNA"/>
</dbReference>
<evidence type="ECO:0000313" key="6">
    <source>
        <dbReference type="EMBL" id="GAE28412.1"/>
    </source>
</evidence>
<keyword evidence="7" id="KW-1185">Reference proteome</keyword>